<proteinExistence type="predicted"/>
<keyword evidence="2" id="KW-1185">Reference proteome</keyword>
<reference evidence="2" key="1">
    <citation type="journal article" date="2013" name="Nature">
        <title>Pan genome of the phytoplankton Emiliania underpins its global distribution.</title>
        <authorList>
            <person name="Read B.A."/>
            <person name="Kegel J."/>
            <person name="Klute M.J."/>
            <person name="Kuo A."/>
            <person name="Lefebvre S.C."/>
            <person name="Maumus F."/>
            <person name="Mayer C."/>
            <person name="Miller J."/>
            <person name="Monier A."/>
            <person name="Salamov A."/>
            <person name="Young J."/>
            <person name="Aguilar M."/>
            <person name="Claverie J.M."/>
            <person name="Frickenhaus S."/>
            <person name="Gonzalez K."/>
            <person name="Herman E.K."/>
            <person name="Lin Y.C."/>
            <person name="Napier J."/>
            <person name="Ogata H."/>
            <person name="Sarno A.F."/>
            <person name="Shmutz J."/>
            <person name="Schroeder D."/>
            <person name="de Vargas C."/>
            <person name="Verret F."/>
            <person name="von Dassow P."/>
            <person name="Valentin K."/>
            <person name="Van de Peer Y."/>
            <person name="Wheeler G."/>
            <person name="Dacks J.B."/>
            <person name="Delwiche C.F."/>
            <person name="Dyhrman S.T."/>
            <person name="Glockner G."/>
            <person name="John U."/>
            <person name="Richards T."/>
            <person name="Worden A.Z."/>
            <person name="Zhang X."/>
            <person name="Grigoriev I.V."/>
            <person name="Allen A.E."/>
            <person name="Bidle K."/>
            <person name="Borodovsky M."/>
            <person name="Bowler C."/>
            <person name="Brownlee C."/>
            <person name="Cock J.M."/>
            <person name="Elias M."/>
            <person name="Gladyshev V.N."/>
            <person name="Groth M."/>
            <person name="Guda C."/>
            <person name="Hadaegh A."/>
            <person name="Iglesias-Rodriguez M.D."/>
            <person name="Jenkins J."/>
            <person name="Jones B.M."/>
            <person name="Lawson T."/>
            <person name="Leese F."/>
            <person name="Lindquist E."/>
            <person name="Lobanov A."/>
            <person name="Lomsadze A."/>
            <person name="Malik S.B."/>
            <person name="Marsh M.E."/>
            <person name="Mackinder L."/>
            <person name="Mock T."/>
            <person name="Mueller-Roeber B."/>
            <person name="Pagarete A."/>
            <person name="Parker M."/>
            <person name="Probert I."/>
            <person name="Quesneville H."/>
            <person name="Raines C."/>
            <person name="Rensing S.A."/>
            <person name="Riano-Pachon D.M."/>
            <person name="Richier S."/>
            <person name="Rokitta S."/>
            <person name="Shiraiwa Y."/>
            <person name="Soanes D.M."/>
            <person name="van der Giezen M."/>
            <person name="Wahlund T.M."/>
            <person name="Williams B."/>
            <person name="Wilson W."/>
            <person name="Wolfe G."/>
            <person name="Wurch L.L."/>
        </authorList>
    </citation>
    <scope>NUCLEOTIDE SEQUENCE</scope>
</reference>
<dbReference type="RefSeq" id="XP_005759975.1">
    <property type="nucleotide sequence ID" value="XM_005759918.1"/>
</dbReference>
<accession>A0A0D3I8G1</accession>
<sequence>MPPRTPSDPDLFSLPAELLLAIARRLDVCSRLALGSTCGCARLLVVNAAVLEVQLSSRAAGLLYEASVKLQVRKSDNPLSRASHAMRVKGRVLPLYSALHPESEKFSLCGEVCLSDADGGVDVCGTARMRRSARDESRHLLPVGLAPDCSCLGLSDGVLSAAPLAAPPIAPPPLRELPRVSLKSSLLLLDLSRAQRVCSLAASGMARLRTVRLPPSAKAVCLEACSSLADLRPTDGCPDLLSLRLDGCRQLRGASFADASWFAASLAELDLSWCSRVEGRDVAALLRSAMSLRSLSLRGLRLGGLLEASEQSGALPRLSALDVGFSSSIGSEAVLAFAERRSELLRCNLRAAGTVSADVYNRNRRRPKHLAARVAEPFYYLKRARRGGDGAS</sequence>
<dbReference type="AlphaFoldDB" id="A0A0D3I8G1"/>
<reference evidence="1" key="2">
    <citation type="submission" date="2024-10" db="UniProtKB">
        <authorList>
            <consortium name="EnsemblProtists"/>
        </authorList>
    </citation>
    <scope>IDENTIFICATION</scope>
</reference>
<dbReference type="InterPro" id="IPR006553">
    <property type="entry name" value="Leu-rich_rpt_Cys-con_subtyp"/>
</dbReference>
<evidence type="ECO:0000313" key="2">
    <source>
        <dbReference type="Proteomes" id="UP000013827"/>
    </source>
</evidence>
<dbReference type="SUPFAM" id="SSF52047">
    <property type="entry name" value="RNI-like"/>
    <property type="match status" value="1"/>
</dbReference>
<dbReference type="SMART" id="SM00367">
    <property type="entry name" value="LRR_CC"/>
    <property type="match status" value="2"/>
</dbReference>
<dbReference type="PaxDb" id="2903-EOD07546"/>
<organism evidence="1 2">
    <name type="scientific">Emiliania huxleyi (strain CCMP1516)</name>
    <dbReference type="NCBI Taxonomy" id="280463"/>
    <lineage>
        <taxon>Eukaryota</taxon>
        <taxon>Haptista</taxon>
        <taxon>Haptophyta</taxon>
        <taxon>Prymnesiophyceae</taxon>
        <taxon>Isochrysidales</taxon>
        <taxon>Noelaerhabdaceae</taxon>
        <taxon>Emiliania</taxon>
    </lineage>
</organism>
<dbReference type="EnsemblProtists" id="EOD07546">
    <property type="protein sequence ID" value="EOD07546"/>
    <property type="gene ID" value="EMIHUDRAFT_218529"/>
</dbReference>
<dbReference type="InterPro" id="IPR032675">
    <property type="entry name" value="LRR_dom_sf"/>
</dbReference>
<evidence type="ECO:0000313" key="1">
    <source>
        <dbReference type="EnsemblProtists" id="EOD07546"/>
    </source>
</evidence>
<dbReference type="HOGENOM" id="CLU_704810_0_0_1"/>
<evidence type="ECO:0008006" key="3">
    <source>
        <dbReference type="Google" id="ProtNLM"/>
    </source>
</evidence>
<name>A0A0D3I8G1_EMIH1</name>
<dbReference type="Proteomes" id="UP000013827">
    <property type="component" value="Unassembled WGS sequence"/>
</dbReference>
<dbReference type="Gene3D" id="3.80.10.10">
    <property type="entry name" value="Ribonuclease Inhibitor"/>
    <property type="match status" value="1"/>
</dbReference>
<protein>
    <recommendedName>
        <fullName evidence="3">F-box domain-containing protein</fullName>
    </recommendedName>
</protein>
<dbReference type="KEGG" id="ehx:EMIHUDRAFT_218529"/>
<dbReference type="GeneID" id="17253696"/>